<evidence type="ECO:0000256" key="1">
    <source>
        <dbReference type="ARBA" id="ARBA00004141"/>
    </source>
</evidence>
<evidence type="ECO:0000313" key="13">
    <source>
        <dbReference type="Proteomes" id="UP001642483"/>
    </source>
</evidence>
<dbReference type="PANTHER" id="PTHR12560:SF58">
    <property type="entry name" value="CERAMIDE SYNTHASE 1"/>
    <property type="match status" value="1"/>
</dbReference>
<keyword evidence="13" id="KW-1185">Reference proteome</keyword>
<comment type="pathway">
    <text evidence="3">Sphingolipid metabolism.</text>
</comment>
<accession>A0ABP0FGR2</accession>
<dbReference type="InterPro" id="IPR006634">
    <property type="entry name" value="TLC-dom"/>
</dbReference>
<dbReference type="SMART" id="SM00724">
    <property type="entry name" value="TLC"/>
    <property type="match status" value="1"/>
</dbReference>
<evidence type="ECO:0000256" key="8">
    <source>
        <dbReference type="PROSITE-ProRule" id="PRU00205"/>
    </source>
</evidence>
<evidence type="ECO:0000256" key="6">
    <source>
        <dbReference type="ARBA" id="ARBA00023136"/>
    </source>
</evidence>
<evidence type="ECO:0000256" key="5">
    <source>
        <dbReference type="ARBA" id="ARBA00022989"/>
    </source>
</evidence>
<evidence type="ECO:0000256" key="4">
    <source>
        <dbReference type="ARBA" id="ARBA00022692"/>
    </source>
</evidence>
<feature type="transmembrane region" description="Helical" evidence="10">
    <location>
        <begin position="98"/>
        <end position="116"/>
    </location>
</feature>
<feature type="transmembrane region" description="Helical" evidence="10">
    <location>
        <begin position="55"/>
        <end position="77"/>
    </location>
</feature>
<organism evidence="12 13">
    <name type="scientific">Clavelina lepadiformis</name>
    <name type="common">Light-bulb sea squirt</name>
    <name type="synonym">Ascidia lepadiformis</name>
    <dbReference type="NCBI Taxonomy" id="159417"/>
    <lineage>
        <taxon>Eukaryota</taxon>
        <taxon>Metazoa</taxon>
        <taxon>Chordata</taxon>
        <taxon>Tunicata</taxon>
        <taxon>Ascidiacea</taxon>
        <taxon>Aplousobranchia</taxon>
        <taxon>Clavelinidae</taxon>
        <taxon>Clavelina</taxon>
    </lineage>
</organism>
<dbReference type="Pfam" id="PF03798">
    <property type="entry name" value="TRAM_LAG1_CLN8"/>
    <property type="match status" value="1"/>
</dbReference>
<dbReference type="Proteomes" id="UP001642483">
    <property type="component" value="Unassembled WGS sequence"/>
</dbReference>
<keyword evidence="6 8" id="KW-0472">Membrane</keyword>
<evidence type="ECO:0000313" key="12">
    <source>
        <dbReference type="EMBL" id="CAK8677886.1"/>
    </source>
</evidence>
<proteinExistence type="predicted"/>
<dbReference type="PROSITE" id="PS50922">
    <property type="entry name" value="TLC"/>
    <property type="match status" value="1"/>
</dbReference>
<feature type="transmembrane region" description="Helical" evidence="10">
    <location>
        <begin position="170"/>
        <end position="189"/>
    </location>
</feature>
<comment type="subcellular location">
    <subcellularLocation>
        <location evidence="1">Membrane</location>
        <topology evidence="1">Multi-pass membrane protein</topology>
    </subcellularLocation>
</comment>
<keyword evidence="5 10" id="KW-1133">Transmembrane helix</keyword>
<sequence length="341" mass="39974">MVVQESFLMPTYASFVTDVSYALGKSWSQLERNDLTPAGWFHSLKTHGSCHWNDGFWIVLCAVTWTVLRSLITKYFFQEIIRRSRLSKKAEKGVPECLWNLTFSLMAWIPAAYLVLHKYDLFSNPVRTITDWQLHSVVNWDIYCIYMFQISHYLHCIYATLVLEEWRKDSVVMLIHHLVSIILIVNSYLFRYVHLGMLVLFLHDLNDVFLQATKLAVYYKSKGGTWATVCDVLSSVGFVLFGTSWFVFRLYWFPLKVIYVSAYVSREMYHEEIPPFYFFTNGLLLTLFILHIYWFKFILVMAYKVVTGAAKEVSDEREYQNGGNDKNVKTAVRNGLHNKTD</sequence>
<comment type="pathway">
    <text evidence="2">Lipid metabolism; sphingolipid metabolism.</text>
</comment>
<feature type="transmembrane region" description="Helical" evidence="10">
    <location>
        <begin position="273"/>
        <end position="295"/>
    </location>
</feature>
<comment type="catalytic activity">
    <reaction evidence="7">
        <text>sphinganine + octadecanoyl-CoA = N-(octadecanoyl)-sphinganine + CoA + H(+)</text>
        <dbReference type="Rhea" id="RHEA:36547"/>
        <dbReference type="ChEBI" id="CHEBI:15378"/>
        <dbReference type="ChEBI" id="CHEBI:57287"/>
        <dbReference type="ChEBI" id="CHEBI:57394"/>
        <dbReference type="ChEBI" id="CHEBI:57817"/>
        <dbReference type="ChEBI" id="CHEBI:67033"/>
    </reaction>
    <physiologicalReaction direction="left-to-right" evidence="7">
        <dbReference type="Rhea" id="RHEA:36548"/>
    </physiologicalReaction>
</comment>
<protein>
    <recommendedName>
        <fullName evidence="11">TLC domain-containing protein</fullName>
    </recommendedName>
</protein>
<evidence type="ECO:0000256" key="7">
    <source>
        <dbReference type="ARBA" id="ARBA00049036"/>
    </source>
</evidence>
<reference evidence="12 13" key="1">
    <citation type="submission" date="2024-02" db="EMBL/GenBank/DDBJ databases">
        <authorList>
            <person name="Daric V."/>
            <person name="Darras S."/>
        </authorList>
    </citation>
    <scope>NUCLEOTIDE SEQUENCE [LARGE SCALE GENOMIC DNA]</scope>
</reference>
<evidence type="ECO:0000256" key="3">
    <source>
        <dbReference type="ARBA" id="ARBA00004991"/>
    </source>
</evidence>
<feature type="region of interest" description="Disordered" evidence="9">
    <location>
        <begin position="318"/>
        <end position="341"/>
    </location>
</feature>
<evidence type="ECO:0000259" key="11">
    <source>
        <dbReference type="PROSITE" id="PS50922"/>
    </source>
</evidence>
<feature type="domain" description="TLC" evidence="11">
    <location>
        <begin position="92"/>
        <end position="307"/>
    </location>
</feature>
<evidence type="ECO:0000256" key="2">
    <source>
        <dbReference type="ARBA" id="ARBA00004760"/>
    </source>
</evidence>
<dbReference type="InterPro" id="IPR016439">
    <property type="entry name" value="Lag1/Lac1-like"/>
</dbReference>
<keyword evidence="4 8" id="KW-0812">Transmembrane</keyword>
<dbReference type="PANTHER" id="PTHR12560">
    <property type="entry name" value="LONGEVITY ASSURANCE FACTOR 1 LAG1"/>
    <property type="match status" value="1"/>
</dbReference>
<evidence type="ECO:0000256" key="10">
    <source>
        <dbReference type="SAM" id="Phobius"/>
    </source>
</evidence>
<name>A0ABP0FGR2_CLALP</name>
<evidence type="ECO:0000256" key="9">
    <source>
        <dbReference type="SAM" id="MobiDB-lite"/>
    </source>
</evidence>
<dbReference type="EMBL" id="CAWYQH010000046">
    <property type="protein sequence ID" value="CAK8677886.1"/>
    <property type="molecule type" value="Genomic_DNA"/>
</dbReference>
<dbReference type="PIRSF" id="PIRSF005225">
    <property type="entry name" value="LAG1_LAC1"/>
    <property type="match status" value="1"/>
</dbReference>
<comment type="caution">
    <text evidence="12">The sequence shown here is derived from an EMBL/GenBank/DDBJ whole genome shotgun (WGS) entry which is preliminary data.</text>
</comment>
<gene>
    <name evidence="12" type="ORF">CVLEPA_LOCUS7872</name>
</gene>
<feature type="transmembrane region" description="Helical" evidence="10">
    <location>
        <begin position="229"/>
        <end position="253"/>
    </location>
</feature>